<dbReference type="InParanoid" id="A0A7X0MXV9"/>
<evidence type="ECO:0000256" key="2">
    <source>
        <dbReference type="ARBA" id="ARBA00023125"/>
    </source>
</evidence>
<dbReference type="Gene3D" id="1.10.357.10">
    <property type="entry name" value="Tetracycline Repressor, domain 2"/>
    <property type="match status" value="1"/>
</dbReference>
<dbReference type="RefSeq" id="WP_166848673.1">
    <property type="nucleotide sequence ID" value="NZ_JAAONY010000001.1"/>
</dbReference>
<sequence>MKNKDNNRTLNPRREPSQERARAKVEHILAVVRRILVEDGLEKLTTNYVAKQAEMSVGSLYRYFPNKQAIIYELYSRWLTETRQELSRYDSDESNGKSPVEVLSSIAREMTDLWNNDDRPAYELELDKAMKLYPELQEMDRQHARKLATIMANIYRRLGVNLGIEELLQLGYFSYELYGVYWNLMSEGNCKPELIYQWLERALLAVIEPHLEC</sequence>
<dbReference type="InterPro" id="IPR009057">
    <property type="entry name" value="Homeodomain-like_sf"/>
</dbReference>
<dbReference type="AlphaFoldDB" id="A0A7X0MXV9"/>
<evidence type="ECO:0000259" key="6">
    <source>
        <dbReference type="PROSITE" id="PS50977"/>
    </source>
</evidence>
<evidence type="ECO:0000256" key="3">
    <source>
        <dbReference type="ARBA" id="ARBA00023163"/>
    </source>
</evidence>
<organism evidence="7 8">
    <name type="scientific">Pseudoteredinibacter isoporae</name>
    <dbReference type="NCBI Taxonomy" id="570281"/>
    <lineage>
        <taxon>Bacteria</taxon>
        <taxon>Pseudomonadati</taxon>
        <taxon>Pseudomonadota</taxon>
        <taxon>Gammaproteobacteria</taxon>
        <taxon>Cellvibrionales</taxon>
        <taxon>Cellvibrionaceae</taxon>
        <taxon>Pseudoteredinibacter</taxon>
    </lineage>
</organism>
<evidence type="ECO:0000256" key="5">
    <source>
        <dbReference type="SAM" id="MobiDB-lite"/>
    </source>
</evidence>
<dbReference type="GO" id="GO:0003700">
    <property type="term" value="F:DNA-binding transcription factor activity"/>
    <property type="evidence" value="ECO:0007669"/>
    <property type="project" value="TreeGrafter"/>
</dbReference>
<feature type="region of interest" description="Disordered" evidence="5">
    <location>
        <begin position="1"/>
        <end position="21"/>
    </location>
</feature>
<evidence type="ECO:0000313" key="8">
    <source>
        <dbReference type="Proteomes" id="UP000528457"/>
    </source>
</evidence>
<comment type="caution">
    <text evidence="7">The sequence shown here is derived from an EMBL/GenBank/DDBJ whole genome shotgun (WGS) entry which is preliminary data.</text>
</comment>
<dbReference type="PANTHER" id="PTHR30055:SF234">
    <property type="entry name" value="HTH-TYPE TRANSCRIPTIONAL REGULATOR BETI"/>
    <property type="match status" value="1"/>
</dbReference>
<dbReference type="SUPFAM" id="SSF46689">
    <property type="entry name" value="Homeodomain-like"/>
    <property type="match status" value="1"/>
</dbReference>
<reference evidence="7 8" key="1">
    <citation type="submission" date="2020-08" db="EMBL/GenBank/DDBJ databases">
        <title>Genomic Encyclopedia of Type Strains, Phase IV (KMG-IV): sequencing the most valuable type-strain genomes for metagenomic binning, comparative biology and taxonomic classification.</title>
        <authorList>
            <person name="Goeker M."/>
        </authorList>
    </citation>
    <scope>NUCLEOTIDE SEQUENCE [LARGE SCALE GENOMIC DNA]</scope>
    <source>
        <strain evidence="7 8">DSM 22368</strain>
    </source>
</reference>
<name>A0A7X0MXV9_9GAMM</name>
<feature type="domain" description="HTH tetR-type" evidence="6">
    <location>
        <begin position="22"/>
        <end position="82"/>
    </location>
</feature>
<dbReference type="InterPro" id="IPR001647">
    <property type="entry name" value="HTH_TetR"/>
</dbReference>
<keyword evidence="3" id="KW-0804">Transcription</keyword>
<proteinExistence type="predicted"/>
<keyword evidence="2 4" id="KW-0238">DNA-binding</keyword>
<dbReference type="GO" id="GO:0000976">
    <property type="term" value="F:transcription cis-regulatory region binding"/>
    <property type="evidence" value="ECO:0007669"/>
    <property type="project" value="TreeGrafter"/>
</dbReference>
<keyword evidence="8" id="KW-1185">Reference proteome</keyword>
<evidence type="ECO:0000256" key="1">
    <source>
        <dbReference type="ARBA" id="ARBA00023015"/>
    </source>
</evidence>
<dbReference type="EMBL" id="JACHHT010000001">
    <property type="protein sequence ID" value="MBB6521372.1"/>
    <property type="molecule type" value="Genomic_DNA"/>
</dbReference>
<evidence type="ECO:0000256" key="4">
    <source>
        <dbReference type="PROSITE-ProRule" id="PRU00335"/>
    </source>
</evidence>
<protein>
    <submittedName>
        <fullName evidence="7">AcrR family transcriptional regulator</fullName>
    </submittedName>
</protein>
<feature type="DNA-binding region" description="H-T-H motif" evidence="4">
    <location>
        <begin position="45"/>
        <end position="64"/>
    </location>
</feature>
<accession>A0A7X0MXV9</accession>
<dbReference type="PRINTS" id="PR00455">
    <property type="entry name" value="HTHTETR"/>
</dbReference>
<gene>
    <name evidence="7" type="ORF">HNR48_001650</name>
</gene>
<dbReference type="Proteomes" id="UP000528457">
    <property type="component" value="Unassembled WGS sequence"/>
</dbReference>
<dbReference type="PROSITE" id="PS50977">
    <property type="entry name" value="HTH_TETR_2"/>
    <property type="match status" value="1"/>
</dbReference>
<dbReference type="PANTHER" id="PTHR30055">
    <property type="entry name" value="HTH-TYPE TRANSCRIPTIONAL REGULATOR RUTR"/>
    <property type="match status" value="1"/>
</dbReference>
<dbReference type="Pfam" id="PF00440">
    <property type="entry name" value="TetR_N"/>
    <property type="match status" value="1"/>
</dbReference>
<evidence type="ECO:0000313" key="7">
    <source>
        <dbReference type="EMBL" id="MBB6521372.1"/>
    </source>
</evidence>
<keyword evidence="1" id="KW-0805">Transcription regulation</keyword>
<dbReference type="InterPro" id="IPR050109">
    <property type="entry name" value="HTH-type_TetR-like_transc_reg"/>
</dbReference>